<dbReference type="EMBL" id="PENI01000057">
    <property type="protein sequence ID" value="RMB79672.1"/>
    <property type="molecule type" value="Genomic_DNA"/>
</dbReference>
<dbReference type="PANTHER" id="PTHR30579:SF3">
    <property type="entry name" value="TRANSCRIPTIONAL REGULATORY PROTEIN"/>
    <property type="match status" value="1"/>
</dbReference>
<dbReference type="Gene3D" id="3.40.190.290">
    <property type="match status" value="1"/>
</dbReference>
<comment type="caution">
    <text evidence="6">The sequence shown here is derived from an EMBL/GenBank/DDBJ whole genome shotgun (WGS) entry which is preliminary data.</text>
</comment>
<evidence type="ECO:0000313" key="6">
    <source>
        <dbReference type="EMBL" id="RMB79672.1"/>
    </source>
</evidence>
<dbReference type="SUPFAM" id="SSF46785">
    <property type="entry name" value="Winged helix' DNA-binding domain"/>
    <property type="match status" value="1"/>
</dbReference>
<dbReference type="GO" id="GO:0003700">
    <property type="term" value="F:DNA-binding transcription factor activity"/>
    <property type="evidence" value="ECO:0007669"/>
    <property type="project" value="InterPro"/>
</dbReference>
<evidence type="ECO:0000256" key="3">
    <source>
        <dbReference type="ARBA" id="ARBA00023125"/>
    </source>
</evidence>
<keyword evidence="7" id="KW-1185">Reference proteome</keyword>
<proteinExistence type="inferred from homology"/>
<dbReference type="RefSeq" id="WP_121895563.1">
    <property type="nucleotide sequence ID" value="NZ_PENI01000057.1"/>
</dbReference>
<feature type="domain" description="HTH lysR-type" evidence="5">
    <location>
        <begin position="1"/>
        <end position="59"/>
    </location>
</feature>
<evidence type="ECO:0000313" key="7">
    <source>
        <dbReference type="Proteomes" id="UP000270471"/>
    </source>
</evidence>
<dbReference type="InterPro" id="IPR050176">
    <property type="entry name" value="LTTR"/>
</dbReference>
<dbReference type="AlphaFoldDB" id="A0A3M0HVH8"/>
<organism evidence="6 7">
    <name type="scientific">Streptomyces shenzhenensis</name>
    <dbReference type="NCBI Taxonomy" id="943815"/>
    <lineage>
        <taxon>Bacteria</taxon>
        <taxon>Bacillati</taxon>
        <taxon>Actinomycetota</taxon>
        <taxon>Actinomycetes</taxon>
        <taxon>Kitasatosporales</taxon>
        <taxon>Streptomycetaceae</taxon>
        <taxon>Streptomyces</taxon>
    </lineage>
</organism>
<reference evidence="6 7" key="1">
    <citation type="submission" date="2017-11" db="EMBL/GenBank/DDBJ databases">
        <title>Draft genome of actinobacteria isolated from guarana (Paullinia cupana (Mart.) Ducke.</title>
        <authorList>
            <person name="Siqueira K.A."/>
            <person name="Liotti R.G."/>
            <person name="Mendes T.A.O."/>
            <person name="Soares M.A."/>
        </authorList>
    </citation>
    <scope>NUCLEOTIDE SEQUENCE [LARGE SCALE GENOMIC DNA]</scope>
    <source>
        <strain evidence="6 7">193</strain>
    </source>
</reference>
<dbReference type="Pfam" id="PF00126">
    <property type="entry name" value="HTH_1"/>
    <property type="match status" value="1"/>
</dbReference>
<name>A0A3M0HVH8_9ACTN</name>
<evidence type="ECO:0000256" key="4">
    <source>
        <dbReference type="ARBA" id="ARBA00023163"/>
    </source>
</evidence>
<dbReference type="Pfam" id="PF03466">
    <property type="entry name" value="LysR_substrate"/>
    <property type="match status" value="1"/>
</dbReference>
<dbReference type="PANTHER" id="PTHR30579">
    <property type="entry name" value="TRANSCRIPTIONAL REGULATOR"/>
    <property type="match status" value="1"/>
</dbReference>
<protein>
    <submittedName>
        <fullName evidence="6">LysR family transcriptional regulator</fullName>
    </submittedName>
</protein>
<gene>
    <name evidence="6" type="ORF">CTZ28_44480</name>
</gene>
<dbReference type="PRINTS" id="PR00039">
    <property type="entry name" value="HTHLYSR"/>
</dbReference>
<dbReference type="GO" id="GO:0003677">
    <property type="term" value="F:DNA binding"/>
    <property type="evidence" value="ECO:0007669"/>
    <property type="project" value="UniProtKB-KW"/>
</dbReference>
<dbReference type="InterPro" id="IPR000847">
    <property type="entry name" value="LysR_HTH_N"/>
</dbReference>
<comment type="similarity">
    <text evidence="1">Belongs to the LysR transcriptional regulatory family.</text>
</comment>
<sequence length="295" mass="32916">MVSADNFRVFLELARSKRLGDAAQRLQMDQTTVSRRLGRLEQELNVRLFDRGVSGWTLTEAGRRVLPHAESMETILAAAMDSASPRTGALAGTVRVLSPDGFGAYLLIPALSDLRERHDDLMVEVFTSTTHDLITGRDFDIAITLEKPSRRLVEVHKLADYDLGLYASAEYLERHGAPRDRSELAEHPFIWYLDSLLDVQPLKSLAEHLAEARLMVQTNNITGHYTAARQGLGIAPLPTYIGDAEPGLVRVLPRDFTVTRTYWVVIPKDLVRLGRVNAIGALLKQIVDDSEHLRA</sequence>
<keyword evidence="2" id="KW-0805">Transcription regulation</keyword>
<keyword evidence="4" id="KW-0804">Transcription</keyword>
<evidence type="ECO:0000259" key="5">
    <source>
        <dbReference type="PROSITE" id="PS50931"/>
    </source>
</evidence>
<evidence type="ECO:0000256" key="2">
    <source>
        <dbReference type="ARBA" id="ARBA00023015"/>
    </source>
</evidence>
<dbReference type="SUPFAM" id="SSF53850">
    <property type="entry name" value="Periplasmic binding protein-like II"/>
    <property type="match status" value="1"/>
</dbReference>
<evidence type="ECO:0000256" key="1">
    <source>
        <dbReference type="ARBA" id="ARBA00009437"/>
    </source>
</evidence>
<dbReference type="PROSITE" id="PS50931">
    <property type="entry name" value="HTH_LYSR"/>
    <property type="match status" value="1"/>
</dbReference>
<dbReference type="InterPro" id="IPR036388">
    <property type="entry name" value="WH-like_DNA-bd_sf"/>
</dbReference>
<dbReference type="Proteomes" id="UP000270471">
    <property type="component" value="Unassembled WGS sequence"/>
</dbReference>
<dbReference type="OrthoDB" id="570111at2"/>
<dbReference type="Gene3D" id="1.10.10.10">
    <property type="entry name" value="Winged helix-like DNA-binding domain superfamily/Winged helix DNA-binding domain"/>
    <property type="match status" value="1"/>
</dbReference>
<dbReference type="InterPro" id="IPR036390">
    <property type="entry name" value="WH_DNA-bd_sf"/>
</dbReference>
<dbReference type="InterPro" id="IPR005119">
    <property type="entry name" value="LysR_subst-bd"/>
</dbReference>
<accession>A0A3M0HVH8</accession>
<keyword evidence="3" id="KW-0238">DNA-binding</keyword>